<organism evidence="2 3">
    <name type="scientific">Winogradskyella pelagia</name>
    <dbReference type="NCBI Taxonomy" id="2819984"/>
    <lineage>
        <taxon>Bacteria</taxon>
        <taxon>Pseudomonadati</taxon>
        <taxon>Bacteroidota</taxon>
        <taxon>Flavobacteriia</taxon>
        <taxon>Flavobacteriales</taxon>
        <taxon>Flavobacteriaceae</taxon>
        <taxon>Winogradskyella</taxon>
    </lineage>
</organism>
<keyword evidence="3" id="KW-1185">Reference proteome</keyword>
<evidence type="ECO:0000313" key="3">
    <source>
        <dbReference type="Proteomes" id="UP000676776"/>
    </source>
</evidence>
<comment type="cofactor">
    <cofactor evidence="1">
        <name>Fe(2+)</name>
        <dbReference type="ChEBI" id="CHEBI:29033"/>
    </cofactor>
</comment>
<reference evidence="2 3" key="1">
    <citation type="submission" date="2021-03" db="EMBL/GenBank/DDBJ databases">
        <title>Winogradskyella sp. nov., isolated from costal sediment.</title>
        <authorList>
            <person name="Gao C."/>
        </authorList>
    </citation>
    <scope>NUCLEOTIDE SEQUENCE [LARGE SCALE GENOMIC DNA]</scope>
    <source>
        <strain evidence="2 3">DF17</strain>
    </source>
</reference>
<dbReference type="Pfam" id="PF05721">
    <property type="entry name" value="PhyH"/>
    <property type="match status" value="1"/>
</dbReference>
<dbReference type="InterPro" id="IPR008775">
    <property type="entry name" value="Phytyl_CoA_dOase-like"/>
</dbReference>
<keyword evidence="2" id="KW-0223">Dioxygenase</keyword>
<evidence type="ECO:0000256" key="1">
    <source>
        <dbReference type="ARBA" id="ARBA00001954"/>
    </source>
</evidence>
<dbReference type="PANTHER" id="PTHR20883">
    <property type="entry name" value="PHYTANOYL-COA DIOXYGENASE DOMAIN CONTAINING 1"/>
    <property type="match status" value="1"/>
</dbReference>
<evidence type="ECO:0000313" key="2">
    <source>
        <dbReference type="EMBL" id="MBO3115656.1"/>
    </source>
</evidence>
<proteinExistence type="predicted"/>
<dbReference type="SUPFAM" id="SSF51197">
    <property type="entry name" value="Clavaminate synthase-like"/>
    <property type="match status" value="1"/>
</dbReference>
<dbReference type="RefSeq" id="WP_208152435.1">
    <property type="nucleotide sequence ID" value="NZ_JAGEVF010000002.1"/>
</dbReference>
<dbReference type="EMBL" id="JAGEVF010000002">
    <property type="protein sequence ID" value="MBO3115656.1"/>
    <property type="molecule type" value="Genomic_DNA"/>
</dbReference>
<comment type="caution">
    <text evidence="2">The sequence shown here is derived from an EMBL/GenBank/DDBJ whole genome shotgun (WGS) entry which is preliminary data.</text>
</comment>
<dbReference type="Gene3D" id="2.60.120.620">
    <property type="entry name" value="q2cbj1_9rhob like domain"/>
    <property type="match status" value="1"/>
</dbReference>
<sequence length="267" mass="30363">MNIGDETYQLSTKQVEDFQKDGHILIESLSLQQEMVFFQPIIKAACSQLNTETRKLQDRDTYSKAFLQIMNLWTQNEKVKKFVFAKRFADVAARLLGVDKVRLYHDQALFKEPNGGYTPWHQDQYYWPLDTNKTITMWMPLVDISEDMGMLTFASGSHKLGEVKSEAISDDTEAIFEAHIKKHGFTLQCAKVMKAGDATFHSGWTIHGAGPNKSRDQMREVMTVIYYADGAKIQSPGNKHQKTDLDKWLGNKSVGQFADSSSNPILN</sequence>
<name>A0ABS3SYU5_9FLAO</name>
<keyword evidence="2" id="KW-0560">Oxidoreductase</keyword>
<dbReference type="GO" id="GO:0051213">
    <property type="term" value="F:dioxygenase activity"/>
    <property type="evidence" value="ECO:0007669"/>
    <property type="project" value="UniProtKB-KW"/>
</dbReference>
<accession>A0ABS3SYU5</accession>
<gene>
    <name evidence="2" type="ORF">J4050_02800</name>
</gene>
<dbReference type="PANTHER" id="PTHR20883:SF48">
    <property type="entry name" value="ECTOINE DIOXYGENASE"/>
    <property type="match status" value="1"/>
</dbReference>
<dbReference type="Proteomes" id="UP000676776">
    <property type="component" value="Unassembled WGS sequence"/>
</dbReference>
<protein>
    <submittedName>
        <fullName evidence="2">Phytanoyl-CoA dioxygenase family protein</fullName>
    </submittedName>
</protein>